<protein>
    <submittedName>
        <fullName evidence="1">Uncharacterized protein</fullName>
    </submittedName>
</protein>
<reference evidence="1 2" key="1">
    <citation type="submission" date="2024-07" db="EMBL/GenBank/DDBJ databases">
        <authorList>
            <person name="Tripathy S."/>
        </authorList>
    </citation>
    <scope>NUCLEOTIDE SEQUENCE [LARGE SCALE GENOMIC DNA]</scope>
    <source>
        <strain evidence="1 2">VB-61278_2</strain>
    </source>
</reference>
<proteinExistence type="predicted"/>
<organism evidence="1 2">
    <name type="scientific">Scytonema tolypothrichoides VB-61278_2</name>
    <dbReference type="NCBI Taxonomy" id="3232314"/>
    <lineage>
        <taxon>Bacteria</taxon>
        <taxon>Bacillati</taxon>
        <taxon>Cyanobacteriota</taxon>
        <taxon>Cyanophyceae</taxon>
        <taxon>Nostocales</taxon>
        <taxon>Scytonemataceae</taxon>
        <taxon>Scytonema</taxon>
    </lineage>
</organism>
<sequence>MIVYLERKDLFTIKKTVTNRARHLPILVNRLEEKADFGMTQV</sequence>
<dbReference type="EMBL" id="JBFQGM010000017">
    <property type="protein sequence ID" value="MFL9465619.1"/>
    <property type="molecule type" value="Genomic_DNA"/>
</dbReference>
<accession>A0ABW8WWZ2</accession>
<dbReference type="RefSeq" id="WP_272899743.1">
    <property type="nucleotide sequence ID" value="NZ_JBFQGM010000017.1"/>
</dbReference>
<evidence type="ECO:0000313" key="1">
    <source>
        <dbReference type="EMBL" id="MFL9465619.1"/>
    </source>
</evidence>
<dbReference type="Proteomes" id="UP001628874">
    <property type="component" value="Unassembled WGS sequence"/>
</dbReference>
<keyword evidence="2" id="KW-1185">Reference proteome</keyword>
<comment type="caution">
    <text evidence="1">The sequence shown here is derived from an EMBL/GenBank/DDBJ whole genome shotgun (WGS) entry which is preliminary data.</text>
</comment>
<evidence type="ECO:0000313" key="2">
    <source>
        <dbReference type="Proteomes" id="UP001628874"/>
    </source>
</evidence>
<gene>
    <name evidence="1" type="ORF">AB0759_34000</name>
</gene>
<name>A0ABW8WWZ2_9CYAN</name>